<feature type="domain" description="Leucine-binding protein" evidence="4">
    <location>
        <begin position="47"/>
        <end position="406"/>
    </location>
</feature>
<keyword evidence="6" id="KW-1185">Reference proteome</keyword>
<dbReference type="RefSeq" id="WP_178978425.1">
    <property type="nucleotide sequence ID" value="NZ_CAUVNY010000063.1"/>
</dbReference>
<dbReference type="Pfam" id="PF13458">
    <property type="entry name" value="Peripla_BP_6"/>
    <property type="match status" value="1"/>
</dbReference>
<dbReference type="InterPro" id="IPR051010">
    <property type="entry name" value="BCAA_transport"/>
</dbReference>
<dbReference type="EMBL" id="JABXYR010000001">
    <property type="protein sequence ID" value="NWO23273.1"/>
    <property type="molecule type" value="Genomic_DNA"/>
</dbReference>
<evidence type="ECO:0000313" key="5">
    <source>
        <dbReference type="EMBL" id="NWO23273.1"/>
    </source>
</evidence>
<dbReference type="Proteomes" id="UP000526307">
    <property type="component" value="Unassembled WGS sequence"/>
</dbReference>
<dbReference type="PANTHER" id="PTHR30483:SF6">
    <property type="entry name" value="PERIPLASMIC BINDING PROTEIN OF ABC TRANSPORTER FOR NATURAL AMINO ACIDS"/>
    <property type="match status" value="1"/>
</dbReference>
<dbReference type="PROSITE" id="PS51257">
    <property type="entry name" value="PROKAR_LIPOPROTEIN"/>
    <property type="match status" value="1"/>
</dbReference>
<dbReference type="SUPFAM" id="SSF53822">
    <property type="entry name" value="Periplasmic binding protein-like I"/>
    <property type="match status" value="1"/>
</dbReference>
<dbReference type="Gene3D" id="3.40.50.2300">
    <property type="match status" value="2"/>
</dbReference>
<gene>
    <name evidence="5" type="ORF">HW270_04150</name>
</gene>
<protein>
    <submittedName>
        <fullName evidence="5">ABC transporter substrate-binding protein</fullName>
    </submittedName>
</protein>
<accession>A0A7Y8VRH7</accession>
<feature type="chain" id="PRO_5031101531" evidence="3">
    <location>
        <begin position="26"/>
        <end position="427"/>
    </location>
</feature>
<dbReference type="InterPro" id="IPR028082">
    <property type="entry name" value="Peripla_BP_I"/>
</dbReference>
<feature type="signal peptide" evidence="3">
    <location>
        <begin position="1"/>
        <end position="25"/>
    </location>
</feature>
<comment type="caution">
    <text evidence="5">The sequence shown here is derived from an EMBL/GenBank/DDBJ whole genome shotgun (WGS) entry which is preliminary data.</text>
</comment>
<comment type="similarity">
    <text evidence="1">Belongs to the leucine-binding protein family.</text>
</comment>
<evidence type="ECO:0000259" key="4">
    <source>
        <dbReference type="Pfam" id="PF13458"/>
    </source>
</evidence>
<evidence type="ECO:0000313" key="6">
    <source>
        <dbReference type="Proteomes" id="UP000526307"/>
    </source>
</evidence>
<reference evidence="5 6" key="1">
    <citation type="submission" date="2020-06" db="EMBL/GenBank/DDBJ databases">
        <title>Mogibacterium timidum strain W9173 genomic sequence.</title>
        <authorList>
            <person name="Wade W.G."/>
            <person name="Johnston C.D."/>
            <person name="Chen T."/>
            <person name="Dewhirst F.E."/>
        </authorList>
    </citation>
    <scope>NUCLEOTIDE SEQUENCE [LARGE SCALE GENOMIC DNA]</scope>
    <source>
        <strain evidence="5 6">W9173</strain>
    </source>
</reference>
<sequence>MIRNKRFKAASAVLLLLLLAVVLSGCTTFDNFKKTYIDKKVVGDTNTINIGIYEPGSGEFKEQGEEEIRGIELANSIYGNVNGIKINLVRVDNQSDINSAKTAIQNLIKMKPTVIIGSAGEANSMVASPYIEKAKIPAITPSAANPLITENNKYYFRASITESQRGAGLAEYAYSVLNSRKIATISIRNDSSNTALLKGFNSKLSELETAAAGDAQSEPTSSIVYKEDINIDFAGYKKLVKKIKKSGADVVFIPFGTEKADLFFKTVEKEKLEGNITFVGNSTWNDYDFTRMMKKHPNIKVVFPSDSVFSAGKTTTKSITAETQRFLIEYANKYGDDNEPTSNAALGYDSYLIAINAINKANSTKPDDIRKALSKLSDVRGVTGVFSFDKDGNPVKSVNLSTIKKGNIISLYVTNDTTVAQTMEKIK</sequence>
<name>A0A7Y8VRH7_9FIRM</name>
<dbReference type="InterPro" id="IPR028081">
    <property type="entry name" value="Leu-bd"/>
</dbReference>
<evidence type="ECO:0000256" key="1">
    <source>
        <dbReference type="ARBA" id="ARBA00010062"/>
    </source>
</evidence>
<dbReference type="PANTHER" id="PTHR30483">
    <property type="entry name" value="LEUCINE-SPECIFIC-BINDING PROTEIN"/>
    <property type="match status" value="1"/>
</dbReference>
<proteinExistence type="inferred from homology"/>
<evidence type="ECO:0000256" key="2">
    <source>
        <dbReference type="ARBA" id="ARBA00022729"/>
    </source>
</evidence>
<organism evidence="5 6">
    <name type="scientific">Mogibacterium timidum</name>
    <dbReference type="NCBI Taxonomy" id="35519"/>
    <lineage>
        <taxon>Bacteria</taxon>
        <taxon>Bacillati</taxon>
        <taxon>Bacillota</taxon>
        <taxon>Clostridia</taxon>
        <taxon>Peptostreptococcales</taxon>
        <taxon>Anaerovoracaceae</taxon>
        <taxon>Mogibacterium</taxon>
    </lineage>
</organism>
<evidence type="ECO:0000256" key="3">
    <source>
        <dbReference type="SAM" id="SignalP"/>
    </source>
</evidence>
<dbReference type="AlphaFoldDB" id="A0A7Y8VRH7"/>
<keyword evidence="2 3" id="KW-0732">Signal</keyword>